<evidence type="ECO:0000256" key="4">
    <source>
        <dbReference type="ARBA" id="ARBA00022741"/>
    </source>
</evidence>
<evidence type="ECO:0000259" key="7">
    <source>
        <dbReference type="PROSITE" id="PS50030"/>
    </source>
</evidence>
<evidence type="ECO:0000256" key="2">
    <source>
        <dbReference type="ARBA" id="ARBA00022528"/>
    </source>
</evidence>
<dbReference type="Gene3D" id="1.10.8.10">
    <property type="entry name" value="DNA helicase RuvA subunit, C-terminal domain"/>
    <property type="match status" value="1"/>
</dbReference>
<dbReference type="InterPro" id="IPR021886">
    <property type="entry name" value="MgsA_C"/>
</dbReference>
<keyword evidence="5" id="KW-0067">ATP-binding</keyword>
<reference evidence="8" key="1">
    <citation type="submission" date="2021-01" db="EMBL/GenBank/DDBJ databases">
        <title>Adiantum capillus-veneris genome.</title>
        <authorList>
            <person name="Fang Y."/>
            <person name="Liao Q."/>
        </authorList>
    </citation>
    <scope>NUCLEOTIDE SEQUENCE</scope>
    <source>
        <strain evidence="8">H3</strain>
        <tissue evidence="8">Leaf</tissue>
    </source>
</reference>
<dbReference type="GO" id="GO:0005524">
    <property type="term" value="F:ATP binding"/>
    <property type="evidence" value="ECO:0007669"/>
    <property type="project" value="UniProtKB-KW"/>
</dbReference>
<feature type="domain" description="UBA" evidence="7">
    <location>
        <begin position="1"/>
        <end position="36"/>
    </location>
</feature>
<dbReference type="PANTHER" id="PTHR13779:SF7">
    <property type="entry name" value="ATPASE WRNIP1"/>
    <property type="match status" value="1"/>
</dbReference>
<dbReference type="GO" id="GO:0000731">
    <property type="term" value="P:DNA synthesis involved in DNA repair"/>
    <property type="evidence" value="ECO:0007669"/>
    <property type="project" value="TreeGrafter"/>
</dbReference>
<dbReference type="PRINTS" id="PR00830">
    <property type="entry name" value="ENDOLAPTASE"/>
</dbReference>
<dbReference type="Proteomes" id="UP000886520">
    <property type="component" value="Chromosome 3"/>
</dbReference>
<feature type="region of interest" description="Disordered" evidence="6">
    <location>
        <begin position="29"/>
        <end position="124"/>
    </location>
</feature>
<dbReference type="GO" id="GO:0017116">
    <property type="term" value="F:single-stranded DNA helicase activity"/>
    <property type="evidence" value="ECO:0007669"/>
    <property type="project" value="TreeGrafter"/>
</dbReference>
<dbReference type="InterPro" id="IPR015940">
    <property type="entry name" value="UBA"/>
</dbReference>
<keyword evidence="2" id="KW-0150">Chloroplast</keyword>
<dbReference type="GO" id="GO:0006261">
    <property type="term" value="P:DNA-templated DNA replication"/>
    <property type="evidence" value="ECO:0007669"/>
    <property type="project" value="TreeGrafter"/>
</dbReference>
<dbReference type="GO" id="GO:0005634">
    <property type="term" value="C:nucleus"/>
    <property type="evidence" value="ECO:0007669"/>
    <property type="project" value="TreeGrafter"/>
</dbReference>
<evidence type="ECO:0000256" key="5">
    <source>
        <dbReference type="ARBA" id="ARBA00022840"/>
    </source>
</evidence>
<evidence type="ECO:0000313" key="9">
    <source>
        <dbReference type="Proteomes" id="UP000886520"/>
    </source>
</evidence>
<dbReference type="Gene3D" id="1.20.272.10">
    <property type="match status" value="1"/>
</dbReference>
<dbReference type="Gene3D" id="1.10.8.60">
    <property type="match status" value="1"/>
</dbReference>
<sequence length="770" mass="84235">MEQLLSMGFTQELATQAMAATGGKSTLEATEWLLSHRPEAEAEAEAVGAEAPRGVSSSSAKQQARVDRFFSTPSRSHHSQVRQIDDTSSSRTDEDNKGCTSPSPVELPSKRKRADGDPDCLPRVLTSAAPHVPAAVNMSPLPPRRTSGKAPLAERMRPISIDEIVGQDHLLGPGCILRSLVESDMMVSVIFWGPPGTGKTSLARAIARAVSCRFVSASAVTSGVKEVREILEEAKRLKKTGQQTLFFMDEVHRFNKAQQDAFLPYVEAGHIIFIGATTENPSFEVNAALLSRCKVFTLNKLQAKSIKQVLERALSMADRGIMVPFTDDSVVRMIGAEEVAMHFLAEAADGDARVALNALEIAVASAVARERQRSKSVQGDPFQMTARAVNVLNSKQELPLNFSALKESPCTLEEKYTCPFKKSVGEKVTPFQAHDVPGVQQGEIMKNQFECNSVNSKARSPYVATESKDPCLASKHPAVVEGSLLGLSITVRLVDISEALQRSHLLYDKKGEEHYNIISALHKSMRGGDPDAALYWLARMLEGGEGPLYIARRLVRFASEDVGLADPQAITLAIACYQACHFIGMPECNVHLAQCVAYLSLAPKSVAVYQAIEAAQQLVKKRGNEPVPLHLRNAPTGLMKQLGYGNGYIYPPNHEGPIEQEYLPPSLQVQCLPCGILYIGFKWKDGALVELLFFRGSFLPVEVLLHQDGQSQELTFGTKGGISSLNCHTRITIKVFQWTKMMIHNEDTGDRHLLVRFFKGAAGVLNYNCD</sequence>
<dbReference type="FunFam" id="3.40.50.300:FF:000137">
    <property type="entry name" value="Replication-associated recombination protein A"/>
    <property type="match status" value="1"/>
</dbReference>
<evidence type="ECO:0000256" key="1">
    <source>
        <dbReference type="ARBA" id="ARBA00008959"/>
    </source>
</evidence>
<dbReference type="GO" id="GO:0003677">
    <property type="term" value="F:DNA binding"/>
    <property type="evidence" value="ECO:0007669"/>
    <property type="project" value="InterPro"/>
</dbReference>
<gene>
    <name evidence="8" type="ORF">GOP47_0002770</name>
</gene>
<feature type="compositionally biased region" description="Low complexity" evidence="6">
    <location>
        <begin position="45"/>
        <end position="55"/>
    </location>
</feature>
<dbReference type="SUPFAM" id="SSF48019">
    <property type="entry name" value="post-AAA+ oligomerization domain-like"/>
    <property type="match status" value="1"/>
</dbReference>
<protein>
    <recommendedName>
        <fullName evidence="7">UBA domain-containing protein</fullName>
    </recommendedName>
</protein>
<comment type="caution">
    <text evidence="8">The sequence shown here is derived from an EMBL/GenBank/DDBJ whole genome shotgun (WGS) entry which is preliminary data.</text>
</comment>
<dbReference type="InterPro" id="IPR051314">
    <property type="entry name" value="AAA_ATPase_RarA/MGS1/WRNIP1"/>
</dbReference>
<keyword evidence="3" id="KW-0235">DNA replication</keyword>
<keyword evidence="2" id="KW-0934">Plastid</keyword>
<name>A0A9D4VB97_ADICA</name>
<evidence type="ECO:0000313" key="8">
    <source>
        <dbReference type="EMBL" id="KAI5083027.1"/>
    </source>
</evidence>
<dbReference type="Pfam" id="PF22562">
    <property type="entry name" value="UBA_7"/>
    <property type="match status" value="1"/>
</dbReference>
<dbReference type="Pfam" id="PF00004">
    <property type="entry name" value="AAA"/>
    <property type="match status" value="1"/>
</dbReference>
<dbReference type="Gene3D" id="1.10.3710.10">
    <property type="entry name" value="DNA polymerase III clamp loader subunits, C-terminal domain"/>
    <property type="match status" value="1"/>
</dbReference>
<dbReference type="PROSITE" id="PS50030">
    <property type="entry name" value="UBA"/>
    <property type="match status" value="1"/>
</dbReference>
<dbReference type="InterPro" id="IPR027417">
    <property type="entry name" value="P-loop_NTPase"/>
</dbReference>
<proteinExistence type="inferred from homology"/>
<keyword evidence="4" id="KW-0547">Nucleotide-binding</keyword>
<dbReference type="SUPFAM" id="SSF46934">
    <property type="entry name" value="UBA-like"/>
    <property type="match status" value="1"/>
</dbReference>
<dbReference type="PANTHER" id="PTHR13779">
    <property type="entry name" value="WERNER HELICASE-INTERACTING PROTEIN 1 FAMILY MEMBER"/>
    <property type="match status" value="1"/>
</dbReference>
<dbReference type="GO" id="GO:0016887">
    <property type="term" value="F:ATP hydrolysis activity"/>
    <property type="evidence" value="ECO:0007669"/>
    <property type="project" value="InterPro"/>
</dbReference>
<dbReference type="InterPro" id="IPR003593">
    <property type="entry name" value="AAA+_ATPase"/>
</dbReference>
<dbReference type="OrthoDB" id="10265467at2759"/>
<comment type="similarity">
    <text evidence="1">Belongs to the AAA ATPase family. RarA/MGS1/WRNIP1 subfamily.</text>
</comment>
<organism evidence="8 9">
    <name type="scientific">Adiantum capillus-veneris</name>
    <name type="common">Maidenhair fern</name>
    <dbReference type="NCBI Taxonomy" id="13818"/>
    <lineage>
        <taxon>Eukaryota</taxon>
        <taxon>Viridiplantae</taxon>
        <taxon>Streptophyta</taxon>
        <taxon>Embryophyta</taxon>
        <taxon>Tracheophyta</taxon>
        <taxon>Polypodiopsida</taxon>
        <taxon>Polypodiidae</taxon>
        <taxon>Polypodiales</taxon>
        <taxon>Pteridineae</taxon>
        <taxon>Pteridaceae</taxon>
        <taxon>Vittarioideae</taxon>
        <taxon>Adiantum</taxon>
    </lineage>
</organism>
<evidence type="ECO:0000256" key="6">
    <source>
        <dbReference type="SAM" id="MobiDB-lite"/>
    </source>
</evidence>
<accession>A0A9D4VB97</accession>
<dbReference type="InterPro" id="IPR032423">
    <property type="entry name" value="AAA_assoc_2"/>
</dbReference>
<dbReference type="Pfam" id="PF12002">
    <property type="entry name" value="MgsA_C"/>
    <property type="match status" value="1"/>
</dbReference>
<dbReference type="InterPro" id="IPR009060">
    <property type="entry name" value="UBA-like_sf"/>
</dbReference>
<dbReference type="SUPFAM" id="SSF52540">
    <property type="entry name" value="P-loop containing nucleoside triphosphate hydrolases"/>
    <property type="match status" value="1"/>
</dbReference>
<evidence type="ECO:0000256" key="3">
    <source>
        <dbReference type="ARBA" id="ARBA00022705"/>
    </source>
</evidence>
<dbReference type="Pfam" id="PF16193">
    <property type="entry name" value="AAA_assoc_2"/>
    <property type="match status" value="1"/>
</dbReference>
<dbReference type="InterPro" id="IPR003959">
    <property type="entry name" value="ATPase_AAA_core"/>
</dbReference>
<dbReference type="Gene3D" id="3.40.50.300">
    <property type="entry name" value="P-loop containing nucleotide triphosphate hydrolases"/>
    <property type="match status" value="1"/>
</dbReference>
<keyword evidence="9" id="KW-1185">Reference proteome</keyword>
<dbReference type="CDD" id="cd00009">
    <property type="entry name" value="AAA"/>
    <property type="match status" value="1"/>
</dbReference>
<dbReference type="InterPro" id="IPR008921">
    <property type="entry name" value="DNA_pol3_clamp-load_cplx_C"/>
</dbReference>
<dbReference type="SMART" id="SM00382">
    <property type="entry name" value="AAA"/>
    <property type="match status" value="1"/>
</dbReference>
<dbReference type="EMBL" id="JABFUD020000002">
    <property type="protein sequence ID" value="KAI5083027.1"/>
    <property type="molecule type" value="Genomic_DNA"/>
</dbReference>
<dbReference type="CDD" id="cd18139">
    <property type="entry name" value="HLD_clamp_RarA"/>
    <property type="match status" value="1"/>
</dbReference>
<dbReference type="AlphaFoldDB" id="A0A9D4VB97"/>
<dbReference type="GO" id="GO:0008047">
    <property type="term" value="F:enzyme activator activity"/>
    <property type="evidence" value="ECO:0007669"/>
    <property type="project" value="TreeGrafter"/>
</dbReference>
<dbReference type="FunFam" id="1.20.272.10:FF:000001">
    <property type="entry name" value="Putative AAA family ATPase"/>
    <property type="match status" value="1"/>
</dbReference>